<dbReference type="EMBL" id="WTMY01000041">
    <property type="protein sequence ID" value="MWL45293.1"/>
    <property type="molecule type" value="Genomic_DNA"/>
</dbReference>
<evidence type="ECO:0000313" key="31">
    <source>
        <dbReference type="Proteomes" id="UP000512322"/>
    </source>
</evidence>
<evidence type="ECO:0000313" key="32">
    <source>
        <dbReference type="Proteomes" id="UP000521994"/>
    </source>
</evidence>
<dbReference type="EMBL" id="QFSS01000054">
    <property type="protein sequence ID" value="PZZ68754.1"/>
    <property type="molecule type" value="Genomic_DNA"/>
</dbReference>
<evidence type="ECO:0000313" key="30">
    <source>
        <dbReference type="Proteomes" id="UP000487258"/>
    </source>
</evidence>
<dbReference type="Proteomes" id="UP000534332">
    <property type="component" value="Unassembled WGS sequence"/>
</dbReference>
<keyword evidence="3" id="KW-1003">Cell membrane</keyword>
<evidence type="ECO:0000313" key="15">
    <source>
        <dbReference type="EMBL" id="MBL6206710.1"/>
    </source>
</evidence>
<evidence type="ECO:0000313" key="18">
    <source>
        <dbReference type="EMBL" id="PZZ68754.1"/>
    </source>
</evidence>
<dbReference type="EMBL" id="JAETYZ010000037">
    <property type="protein sequence ID" value="MBL6236601.1"/>
    <property type="molecule type" value="Genomic_DNA"/>
</dbReference>
<evidence type="ECO:0000256" key="2">
    <source>
        <dbReference type="ARBA" id="ARBA00008629"/>
    </source>
</evidence>
<comment type="subcellular location">
    <subcellularLocation>
        <location evidence="1">Cell inner membrane</location>
        <topology evidence="1">Single-pass membrane protein</topology>
    </subcellularLocation>
</comment>
<dbReference type="Proteomes" id="UP000655659">
    <property type="component" value="Unassembled WGS sequence"/>
</dbReference>
<evidence type="ECO:0000313" key="16">
    <source>
        <dbReference type="EMBL" id="MBL6236601.1"/>
    </source>
</evidence>
<evidence type="ECO:0000256" key="3">
    <source>
        <dbReference type="ARBA" id="ARBA00022475"/>
    </source>
</evidence>
<dbReference type="EMBL" id="RROO01000048">
    <property type="protein sequence ID" value="TJF62300.1"/>
    <property type="molecule type" value="Genomic_DNA"/>
</dbReference>
<reference evidence="14 24" key="1">
    <citation type="submission" date="2015-07" db="EMBL/GenBank/DDBJ databases">
        <title>Genome sequences of 64 non-O157:H7 Shiga toxin-producing Escherichia coli strains.</title>
        <authorList>
            <person name="Gonzalez-Escalona N."/>
            <person name="Toro M."/>
            <person name="Timme R."/>
            <person name="Payne J."/>
        </authorList>
    </citation>
    <scope>NUCLEOTIDE SEQUENCE [LARGE SCALE GENOMIC DNA]</scope>
    <source>
        <strain evidence="14 24">CFSAN026843</strain>
    </source>
</reference>
<evidence type="ECO:0000313" key="14">
    <source>
        <dbReference type="EMBL" id="KNF65355.1"/>
    </source>
</evidence>
<evidence type="ECO:0000313" key="9">
    <source>
        <dbReference type="EMBL" id="BBF52643.1"/>
    </source>
</evidence>
<dbReference type="InterPro" id="IPR000021">
    <property type="entry name" value="Hok/gef_toxin"/>
</dbReference>
<dbReference type="Proteomes" id="UP000842385">
    <property type="component" value="Unassembled WGS sequence"/>
</dbReference>
<evidence type="ECO:0000256" key="6">
    <source>
        <dbReference type="ARBA" id="ARBA00022692"/>
    </source>
</evidence>
<dbReference type="EMBL" id="AASSGK010000080">
    <property type="protein sequence ID" value="EFG2163862.1"/>
    <property type="molecule type" value="Genomic_DNA"/>
</dbReference>
<evidence type="ECO:0000313" key="23">
    <source>
        <dbReference type="EMBL" id="WHI00345.1"/>
    </source>
</evidence>
<dbReference type="Proteomes" id="UP000487258">
    <property type="component" value="Unassembled WGS sequence"/>
</dbReference>
<keyword evidence="4" id="KW-0997">Cell inner membrane</keyword>
<dbReference type="PATRIC" id="fig|562.11293.peg.1386"/>
<dbReference type="EMBL" id="LGZN01000059">
    <property type="protein sequence ID" value="KNF65355.1"/>
    <property type="molecule type" value="Genomic_DNA"/>
</dbReference>
<dbReference type="EMBL" id="UASG01000011">
    <property type="protein sequence ID" value="SPX30313.1"/>
    <property type="molecule type" value="Genomic_DNA"/>
</dbReference>
<reference evidence="23" key="14">
    <citation type="journal article" date="2023" name="Front. Microbiol.">
        <title>Virotyping and genetic antimicrobial susceptibility testing of porcine ETEC/STEC strains and associated plasmid types.</title>
        <authorList>
            <person name="Vereecke N."/>
            <person name="Van Hoorde S."/>
            <person name="Sperling D."/>
            <person name="Theuns S."/>
            <person name="Devriendt B."/>
            <person name="Cox E."/>
        </authorList>
    </citation>
    <scope>NUCLEOTIDE SEQUENCE</scope>
    <source>
        <strain evidence="23">ETEC4085</strain>
    </source>
</reference>
<evidence type="ECO:0000256" key="5">
    <source>
        <dbReference type="ARBA" id="ARBA00022649"/>
    </source>
</evidence>
<accession>A0A066QN52</accession>
<evidence type="ECO:0000256" key="4">
    <source>
        <dbReference type="ARBA" id="ARBA00022519"/>
    </source>
</evidence>
<evidence type="ECO:0000313" key="35">
    <source>
        <dbReference type="Proteomes" id="UP000615017"/>
    </source>
</evidence>
<name>A0A066QN52_ECOLX</name>
<dbReference type="Proteomes" id="UP000521994">
    <property type="component" value="Unassembled WGS sequence"/>
</dbReference>
<dbReference type="EMBL" id="AP018802">
    <property type="protein sequence ID" value="BBF52643.1"/>
    <property type="molecule type" value="Genomic_DNA"/>
</dbReference>
<dbReference type="Proteomes" id="UP000037564">
    <property type="component" value="Unassembled WGS sequence"/>
</dbReference>
<reference evidence="15 35" key="13">
    <citation type="submission" date="2021-01" db="EMBL/GenBank/DDBJ databases">
        <title>Genomes of Escherichia coli STEC strains from raw meat-based diets for companion animals.</title>
        <authorList>
            <person name="Stevens M.J.A."/>
            <person name="Stephan R."/>
        </authorList>
    </citation>
    <scope>NUCLEOTIDE SEQUENCE [LARGE SCALE GENOMIC DNA]</scope>
    <source>
        <strain evidence="15">ATC7-7</strain>
        <strain evidence="16 35">LSC1-58</strain>
    </source>
</reference>
<evidence type="ECO:0000313" key="24">
    <source>
        <dbReference type="Proteomes" id="UP000037564"/>
    </source>
</evidence>
<comment type="similarity">
    <text evidence="2">Belongs to the Hok/Gef family.</text>
</comment>
<evidence type="ECO:0000313" key="26">
    <source>
        <dbReference type="Proteomes" id="UP000250385"/>
    </source>
</evidence>
<dbReference type="AlphaFoldDB" id="A0A066QN52"/>
<reference evidence="26 27" key="4">
    <citation type="submission" date="2018-06" db="EMBL/GenBank/DDBJ databases">
        <authorList>
            <consortium name="Pathogen Informatics"/>
            <person name="Doyle S."/>
        </authorList>
    </citation>
    <scope>NUCLEOTIDE SEQUENCE [LARGE SCALE GENOMIC DNA]</scope>
    <source>
        <strain evidence="21 27">NCTC10082</strain>
        <strain evidence="20 26">NCTC10279</strain>
    </source>
</reference>
<gene>
    <name evidence="12" type="ORF">BG944_004208</name>
    <name evidence="10" type="ORF">BRV02_005044</name>
    <name evidence="22" type="ORF">C9194_20965</name>
    <name evidence="18" type="ORF">DIV22_12000</name>
    <name evidence="9" type="ORF">E2863_01137</name>
    <name evidence="11" type="ORF">GOP25_22505</name>
    <name evidence="17" type="ORF">GQM04_07095</name>
    <name evidence="13" type="ORF">HKA49_003441</name>
    <name evidence="19" type="ORF">HVY77_16410</name>
    <name evidence="16" type="ORF">JNA65_22300</name>
    <name evidence="15" type="ORF">JNA68_26610</name>
    <name evidence="21" type="ORF">NCTC10082_00771</name>
    <name evidence="20" type="ORF">NCTC10279_02621</name>
    <name evidence="23" type="ORF">QDW62_16550</name>
    <name evidence="14" type="ORF">WR15_20105</name>
</gene>
<evidence type="ECO:0000313" key="25">
    <source>
        <dbReference type="Proteomes" id="UP000248865"/>
    </source>
</evidence>
<reference evidence="9 28" key="5">
    <citation type="submission" date="2018-07" db="EMBL/GenBank/DDBJ databases">
        <title>Genomic analysis of colistin resistant EHEC isolated from cattle in Japan.</title>
        <authorList>
            <person name="Kusumoto M."/>
            <person name="Misumi W."/>
            <person name="Ogura Y."/>
            <person name="Hayashi T."/>
            <person name="Akiba M."/>
        </authorList>
    </citation>
    <scope>NUCLEOTIDE SEQUENCE [LARGE SCALE GENOMIC DNA]</scope>
    <source>
        <strain evidence="9 28">E2863</strain>
    </source>
</reference>
<evidence type="ECO:0000313" key="21">
    <source>
        <dbReference type="EMBL" id="STE02472.1"/>
    </source>
</evidence>
<dbReference type="GO" id="GO:0005886">
    <property type="term" value="C:plasma membrane"/>
    <property type="evidence" value="ECO:0007669"/>
    <property type="project" value="UniProtKB-SubCell"/>
</dbReference>
<dbReference type="Proteomes" id="UP000305093">
    <property type="component" value="Unassembled WGS sequence"/>
</dbReference>
<dbReference type="Proteomes" id="UP001179946">
    <property type="component" value="Chromosome"/>
</dbReference>
<reference evidence="10 34" key="10">
    <citation type="submission" date="2020-02" db="EMBL/GenBank/DDBJ databases">
        <authorList>
            <person name="Ashton P.M."/>
            <person name="Dallman T."/>
            <person name="Nair S."/>
            <person name="De Pinna E."/>
            <person name="Peters T."/>
            <person name="Grant K."/>
        </authorList>
    </citation>
    <scope>NUCLEOTIDE SEQUENCE [LARGE SCALE GENOMIC DNA]</scope>
    <source>
        <strain evidence="10 34">188143</strain>
    </source>
</reference>
<evidence type="ECO:0000313" key="22">
    <source>
        <dbReference type="EMBL" id="TJF62300.1"/>
    </source>
</evidence>
<dbReference type="Proteomes" id="UP000281900">
    <property type="component" value="Chromosome"/>
</dbReference>
<reference evidence="12 32" key="9">
    <citation type="submission" date="2020-02" db="EMBL/GenBank/DDBJ databases">
        <authorList>
            <consortium name="PulseNet: The National Subtyping Network for Foodborne Disease Surveillance"/>
            <person name="Tarr C.L."/>
            <person name="Trees E."/>
            <person name="Katz L.S."/>
            <person name="Carleton-Romer H.A."/>
            <person name="Stroika S."/>
            <person name="Kucerova Z."/>
            <person name="Roache K.F."/>
            <person name="Sabol A.L."/>
            <person name="Besser J."/>
            <person name="Gerner-Smidt P."/>
        </authorList>
    </citation>
    <scope>NUCLEOTIDE SEQUENCE [LARGE SCALE GENOMIC DNA]</scope>
    <source>
        <strain evidence="12 32">2014C-3796</strain>
    </source>
</reference>
<dbReference type="EMBL" id="AASWIS010000034">
    <property type="protein sequence ID" value="EFH5894961.1"/>
    <property type="molecule type" value="Genomic_DNA"/>
</dbReference>
<dbReference type="Proteomes" id="UP000512322">
    <property type="component" value="Chromosome"/>
</dbReference>
<reference evidence="19 31" key="12">
    <citation type="submission" date="2020-06" db="EMBL/GenBank/DDBJ databases">
        <title>REHAB project genomes.</title>
        <authorList>
            <person name="Shaw L.P."/>
        </authorList>
    </citation>
    <scope>NUCLEOTIDE SEQUENCE [LARGE SCALE GENOMIC DNA]</scope>
    <source>
        <strain evidence="19 31">RHB30-C10</strain>
    </source>
</reference>
<evidence type="ECO:0000313" key="20">
    <source>
        <dbReference type="EMBL" id="SPX30313.1"/>
    </source>
</evidence>
<dbReference type="Pfam" id="PF01848">
    <property type="entry name" value="HOK_GEF"/>
    <property type="match status" value="1"/>
</dbReference>
<reference evidence="22 29" key="6">
    <citation type="submission" date="2018-12" db="EMBL/GenBank/DDBJ databases">
        <title>Food and Water Safety Consortium.</title>
        <authorList>
            <person name="Tyson S."/>
            <person name="Peterson C.-L."/>
            <person name="Olson A."/>
            <person name="Tyler S."/>
            <person name="Cabral J."/>
            <person name="Lynch T."/>
            <person name="Knox N."/>
            <person name="Van Domselaar G."/>
            <person name="Graham M."/>
        </authorList>
    </citation>
    <scope>NUCLEOTIDE SEQUENCE [LARGE SCALE GENOMIC DNA]</scope>
    <source>
        <strain evidence="22 29">FWSEC0419</strain>
    </source>
</reference>
<dbReference type="Proteomes" id="UP000255164">
    <property type="component" value="Unassembled WGS sequence"/>
</dbReference>
<evidence type="ECO:0000313" key="36">
    <source>
        <dbReference type="Proteomes" id="UP000842385"/>
    </source>
</evidence>
<keyword evidence="7" id="KW-1133">Transmembrane helix</keyword>
<keyword evidence="5" id="KW-1277">Toxin-antitoxin system</keyword>
<organism evidence="14 24">
    <name type="scientific">Escherichia coli</name>
    <dbReference type="NCBI Taxonomy" id="562"/>
    <lineage>
        <taxon>Bacteria</taxon>
        <taxon>Pseudomonadati</taxon>
        <taxon>Pseudomonadota</taxon>
        <taxon>Gammaproteobacteria</taxon>
        <taxon>Enterobacterales</taxon>
        <taxon>Enterobacteriaceae</taxon>
        <taxon>Escherichia</taxon>
    </lineage>
</organism>
<dbReference type="EMBL" id="DABFUC010000018">
    <property type="protein sequence ID" value="HAI8959227.1"/>
    <property type="molecule type" value="Genomic_DNA"/>
</dbReference>
<evidence type="ECO:0000313" key="29">
    <source>
        <dbReference type="Proteomes" id="UP000305093"/>
    </source>
</evidence>
<reference evidence="13 36" key="2">
    <citation type="journal article" date="2018" name="Genome Biol.">
        <title>SKESA: strategic k-mer extension for scrupulous assemblies.</title>
        <authorList>
            <person name="Souvorov A."/>
            <person name="Agarwala R."/>
            <person name="Lipman D.J."/>
        </authorList>
    </citation>
    <scope>NUCLEOTIDE SEQUENCE [LARGE SCALE GENOMIC DNA]</scope>
    <source>
        <strain evidence="13 36">TW14994</strain>
    </source>
</reference>
<reference evidence="17 30" key="7">
    <citation type="submission" date="2019-12" db="EMBL/GenBank/DDBJ databases">
        <title>Enteriobacteria Tanzani isolates_10432.</title>
        <authorList>
            <person name="Subbiah M."/>
            <person name="Call D."/>
        </authorList>
    </citation>
    <scope>NUCLEOTIDE SEQUENCE [LARGE SCALE GENOMIC DNA]</scope>
    <source>
        <strain evidence="17 30">10432wF6</strain>
    </source>
</reference>
<evidence type="ECO:0000313" key="12">
    <source>
        <dbReference type="EMBL" id="EFI0214960.1"/>
    </source>
</evidence>
<evidence type="ECO:0000313" key="28">
    <source>
        <dbReference type="Proteomes" id="UP000281900"/>
    </source>
</evidence>
<sequence length="46" mass="5271">MPQKTIIVGMLCLTMLLTVWVLHASPCEFRVSFMWSEIAAFLQCKP</sequence>
<dbReference type="Proteomes" id="UP000531813">
    <property type="component" value="Unassembled WGS sequence"/>
</dbReference>
<evidence type="ECO:0000313" key="17">
    <source>
        <dbReference type="EMBL" id="MWL45293.1"/>
    </source>
</evidence>
<keyword evidence="8" id="KW-0472">Membrane</keyword>
<evidence type="ECO:0000313" key="13">
    <source>
        <dbReference type="EMBL" id="HAI8959227.1"/>
    </source>
</evidence>
<dbReference type="Proteomes" id="UP000615017">
    <property type="component" value="Unassembled WGS sequence"/>
</dbReference>
<evidence type="ECO:0000313" key="10">
    <source>
        <dbReference type="EMBL" id="EFG2163862.1"/>
    </source>
</evidence>
<evidence type="ECO:0000313" key="11">
    <source>
        <dbReference type="EMBL" id="EFH5894961.1"/>
    </source>
</evidence>
<evidence type="ECO:0000313" key="27">
    <source>
        <dbReference type="Proteomes" id="UP000255164"/>
    </source>
</evidence>
<evidence type="ECO:0000313" key="19">
    <source>
        <dbReference type="EMBL" id="QMF68376.1"/>
    </source>
</evidence>
<dbReference type="EMBL" id="CP057293">
    <property type="protein sequence ID" value="QMF68376.1"/>
    <property type="molecule type" value="Genomic_DNA"/>
</dbReference>
<evidence type="ECO:0000256" key="8">
    <source>
        <dbReference type="ARBA" id="ARBA00023136"/>
    </source>
</evidence>
<evidence type="ECO:0000313" key="34">
    <source>
        <dbReference type="Proteomes" id="UP000534332"/>
    </source>
</evidence>
<evidence type="ECO:0000256" key="7">
    <source>
        <dbReference type="ARBA" id="ARBA00022989"/>
    </source>
</evidence>
<dbReference type="EMBL" id="UFZA01000001">
    <property type="protein sequence ID" value="STE02472.1"/>
    <property type="molecule type" value="Genomic_DNA"/>
</dbReference>
<dbReference type="RefSeq" id="WP_001135715.1">
    <property type="nucleotide sequence ID" value="NZ_AP018796.1"/>
</dbReference>
<dbReference type="Proteomes" id="UP000250385">
    <property type="component" value="Unassembled WGS sequence"/>
</dbReference>
<dbReference type="EMBL" id="AASXRC010000028">
    <property type="protein sequence ID" value="EFI0214960.1"/>
    <property type="molecule type" value="Genomic_DNA"/>
</dbReference>
<keyword evidence="6" id="KW-0812">Transmembrane</keyword>
<reference evidence="11 33" key="8">
    <citation type="submission" date="2019-12" db="EMBL/GenBank/DDBJ databases">
        <authorList>
            <consortium name="GenomeTrakr network: Whole genome sequencing for foodborne pathogen traceback"/>
        </authorList>
    </citation>
    <scope>NUCLEOTIDE SEQUENCE [LARGE SCALE GENOMIC DNA]</scope>
    <source>
        <strain evidence="11 33">PSU-2243</strain>
    </source>
</reference>
<reference evidence="13" key="11">
    <citation type="submission" date="2020-04" db="EMBL/GenBank/DDBJ databases">
        <authorList>
            <consortium name="NCBI Pathogen Detection Project"/>
        </authorList>
    </citation>
    <scope>NUCLEOTIDE SEQUENCE</scope>
    <source>
        <strain evidence="13">TW14994</strain>
    </source>
</reference>
<evidence type="ECO:0000313" key="33">
    <source>
        <dbReference type="Proteomes" id="UP000531813"/>
    </source>
</evidence>
<evidence type="ECO:0000256" key="1">
    <source>
        <dbReference type="ARBA" id="ARBA00004377"/>
    </source>
</evidence>
<reference evidence="18 25" key="3">
    <citation type="submission" date="2018-05" db="EMBL/GenBank/DDBJ databases">
        <title>Genomic sequencing of EHEC O26 New European Clone.</title>
        <authorList>
            <person name="Karnisova L."/>
            <person name="Nunvar J."/>
            <person name="Marejkova M."/>
            <person name="Mellmann A."/>
            <person name="Drevinek P."/>
            <person name="Blahova K."/>
            <person name="Bielaszewska M."/>
        </authorList>
    </citation>
    <scope>NUCLEOTIDE SEQUENCE [LARGE SCALE GENOMIC DNA]</scope>
    <source>
        <strain evidence="18 25">14-391</strain>
    </source>
</reference>
<dbReference type="EMBL" id="CP122634">
    <property type="protein sequence ID" value="WHI00345.1"/>
    <property type="molecule type" value="Genomic_DNA"/>
</dbReference>
<protein>
    <submittedName>
        <fullName evidence="10 18">Hok/Gef family protein</fullName>
    </submittedName>
    <submittedName>
        <fullName evidence="20">Small toxic polypeptide</fullName>
    </submittedName>
</protein>
<dbReference type="Proteomes" id="UP000248865">
    <property type="component" value="Unassembled WGS sequence"/>
</dbReference>
<dbReference type="EMBL" id="JAETYU010000070">
    <property type="protein sequence ID" value="MBL6206710.1"/>
    <property type="molecule type" value="Genomic_DNA"/>
</dbReference>
<proteinExistence type="inferred from homology"/>